<feature type="domain" description="Formyl transferase N-terminal" evidence="6">
    <location>
        <begin position="5"/>
        <end position="181"/>
    </location>
</feature>
<evidence type="ECO:0000259" key="7">
    <source>
        <dbReference type="Pfam" id="PF02911"/>
    </source>
</evidence>
<dbReference type="FunFam" id="3.40.50.170:FF:000004">
    <property type="entry name" value="Methionyl-tRNA formyltransferase"/>
    <property type="match status" value="1"/>
</dbReference>
<dbReference type="PROSITE" id="PS51257">
    <property type="entry name" value="PROKAR_LIPOPROTEIN"/>
    <property type="match status" value="1"/>
</dbReference>
<evidence type="ECO:0000313" key="8">
    <source>
        <dbReference type="EMBL" id="MBS5587884.1"/>
    </source>
</evidence>
<evidence type="ECO:0000259" key="6">
    <source>
        <dbReference type="Pfam" id="PF00551"/>
    </source>
</evidence>
<sequence length="317" mass="35358">MKDVKILFMGTASFSSCVLKKLLETNYNVIAVVTQPDRLVGRKKVLTMPEVKEVALKHDILVYQPQSIKNDYQDLLALKPDLIITAAYGQMIPEAILNLPSLGCINVHASLLPKYRGGAPVHYAIINGEEVTGVTIMYMVKKMDAGNIISQEEVKIAPDETTGELYERLSNVGAKLLVETLPSIINKTNASIEQDENLVTYAPVISHEQEKIDFNQSVKQVYNHVRGLNPWPGAYTIYQDKVVKIWAGSIHHCQNATNHHSHQENGTIVKVFKDAIGVKTADGIYLITELQIAGKKRMLVKDYLNGNNIFKVDTKFD</sequence>
<dbReference type="RefSeq" id="WP_303886382.1">
    <property type="nucleotide sequence ID" value="NZ_JAGZCC010000014.1"/>
</dbReference>
<dbReference type="AlphaFoldDB" id="A0A943EJT6"/>
<comment type="catalytic activity">
    <reaction evidence="5">
        <text>L-methionyl-tRNA(fMet) + (6R)-10-formyltetrahydrofolate = N-formyl-L-methionyl-tRNA(fMet) + (6S)-5,6,7,8-tetrahydrofolate + H(+)</text>
        <dbReference type="Rhea" id="RHEA:24380"/>
        <dbReference type="Rhea" id="RHEA-COMP:9952"/>
        <dbReference type="Rhea" id="RHEA-COMP:9953"/>
        <dbReference type="ChEBI" id="CHEBI:15378"/>
        <dbReference type="ChEBI" id="CHEBI:57453"/>
        <dbReference type="ChEBI" id="CHEBI:78530"/>
        <dbReference type="ChEBI" id="CHEBI:78844"/>
        <dbReference type="ChEBI" id="CHEBI:195366"/>
        <dbReference type="EC" id="2.1.2.9"/>
    </reaction>
</comment>
<accession>A0A943EJT6</accession>
<evidence type="ECO:0000256" key="2">
    <source>
        <dbReference type="ARBA" id="ARBA00012261"/>
    </source>
</evidence>
<dbReference type="InterPro" id="IPR005794">
    <property type="entry name" value="Fmt"/>
</dbReference>
<dbReference type="EMBL" id="JAGZCC010000014">
    <property type="protein sequence ID" value="MBS5587884.1"/>
    <property type="molecule type" value="Genomic_DNA"/>
</dbReference>
<evidence type="ECO:0000256" key="3">
    <source>
        <dbReference type="ARBA" id="ARBA00022679"/>
    </source>
</evidence>
<dbReference type="InterPro" id="IPR041711">
    <property type="entry name" value="Met-tRNA-FMT_N"/>
</dbReference>
<dbReference type="InterPro" id="IPR005793">
    <property type="entry name" value="Formyl_trans_C"/>
</dbReference>
<dbReference type="GO" id="GO:0004479">
    <property type="term" value="F:methionyl-tRNA formyltransferase activity"/>
    <property type="evidence" value="ECO:0007669"/>
    <property type="project" value="UniProtKB-UniRule"/>
</dbReference>
<evidence type="ECO:0000256" key="5">
    <source>
        <dbReference type="HAMAP-Rule" id="MF_00182"/>
    </source>
</evidence>
<dbReference type="Gene3D" id="3.40.50.12230">
    <property type="match status" value="1"/>
</dbReference>
<keyword evidence="3 5" id="KW-0808">Transferase</keyword>
<comment type="similarity">
    <text evidence="1 5">Belongs to the Fmt family.</text>
</comment>
<dbReference type="CDD" id="cd08646">
    <property type="entry name" value="FMT_core_Met-tRNA-FMT_N"/>
    <property type="match status" value="1"/>
</dbReference>
<protein>
    <recommendedName>
        <fullName evidence="2 5">Methionyl-tRNA formyltransferase</fullName>
        <ecNumber evidence="2 5">2.1.2.9</ecNumber>
    </recommendedName>
</protein>
<dbReference type="SUPFAM" id="SSF50486">
    <property type="entry name" value="FMT C-terminal domain-like"/>
    <property type="match status" value="1"/>
</dbReference>
<dbReference type="InterPro" id="IPR036477">
    <property type="entry name" value="Formyl_transf_N_sf"/>
</dbReference>
<dbReference type="GO" id="GO:0005829">
    <property type="term" value="C:cytosol"/>
    <property type="evidence" value="ECO:0007669"/>
    <property type="project" value="TreeGrafter"/>
</dbReference>
<dbReference type="Proteomes" id="UP000751224">
    <property type="component" value="Unassembled WGS sequence"/>
</dbReference>
<gene>
    <name evidence="5 8" type="primary">fmt</name>
    <name evidence="8" type="ORF">KHX14_03580</name>
</gene>
<dbReference type="CDD" id="cd08704">
    <property type="entry name" value="Met_tRNA_FMT_C"/>
    <property type="match status" value="1"/>
</dbReference>
<comment type="function">
    <text evidence="5">Attaches a formyl group to the free amino group of methionyl-tRNA(fMet). The formyl group appears to play a dual role in the initiator identity of N-formylmethionyl-tRNA by promoting its recognition by IF2 and preventing the misappropriation of this tRNA by the elongation apparatus.</text>
</comment>
<dbReference type="InterPro" id="IPR011034">
    <property type="entry name" value="Formyl_transferase-like_C_sf"/>
</dbReference>
<dbReference type="InterPro" id="IPR044135">
    <property type="entry name" value="Met-tRNA-FMT_C"/>
</dbReference>
<evidence type="ECO:0000313" key="9">
    <source>
        <dbReference type="Proteomes" id="UP000751224"/>
    </source>
</evidence>
<evidence type="ECO:0000256" key="4">
    <source>
        <dbReference type="ARBA" id="ARBA00022917"/>
    </source>
</evidence>
<organism evidence="8 9">
    <name type="scientific">Thomasclavelia spiroformis</name>
    <dbReference type="NCBI Taxonomy" id="29348"/>
    <lineage>
        <taxon>Bacteria</taxon>
        <taxon>Bacillati</taxon>
        <taxon>Bacillota</taxon>
        <taxon>Erysipelotrichia</taxon>
        <taxon>Erysipelotrichales</taxon>
        <taxon>Coprobacillaceae</taxon>
        <taxon>Thomasclavelia</taxon>
    </lineage>
</organism>
<dbReference type="HAMAP" id="MF_00182">
    <property type="entry name" value="Formyl_trans"/>
    <property type="match status" value="1"/>
</dbReference>
<feature type="domain" description="Formyl transferase C-terminal" evidence="7">
    <location>
        <begin position="205"/>
        <end position="307"/>
    </location>
</feature>
<dbReference type="SUPFAM" id="SSF53328">
    <property type="entry name" value="Formyltransferase"/>
    <property type="match status" value="1"/>
</dbReference>
<dbReference type="EC" id="2.1.2.9" evidence="2 5"/>
<dbReference type="InterPro" id="IPR001555">
    <property type="entry name" value="GART_AS"/>
</dbReference>
<evidence type="ECO:0000256" key="1">
    <source>
        <dbReference type="ARBA" id="ARBA00010699"/>
    </source>
</evidence>
<dbReference type="Pfam" id="PF02911">
    <property type="entry name" value="Formyl_trans_C"/>
    <property type="match status" value="1"/>
</dbReference>
<reference evidence="8" key="1">
    <citation type="submission" date="2021-02" db="EMBL/GenBank/DDBJ databases">
        <title>Infant gut strain persistence is associated with maternal origin, phylogeny, and functional potential including surface adhesion and iron acquisition.</title>
        <authorList>
            <person name="Lou Y.C."/>
        </authorList>
    </citation>
    <scope>NUCLEOTIDE SEQUENCE</scope>
    <source>
        <strain evidence="8">L3_108_000G1_dasL3_108_000G1_metabat.metabat.11</strain>
    </source>
</reference>
<proteinExistence type="inferred from homology"/>
<keyword evidence="4 5" id="KW-0648">Protein biosynthesis</keyword>
<dbReference type="PROSITE" id="PS00373">
    <property type="entry name" value="GART"/>
    <property type="match status" value="1"/>
</dbReference>
<comment type="caution">
    <text evidence="8">The sequence shown here is derived from an EMBL/GenBank/DDBJ whole genome shotgun (WGS) entry which is preliminary data.</text>
</comment>
<feature type="binding site" evidence="5">
    <location>
        <begin position="110"/>
        <end position="113"/>
    </location>
    <ligand>
        <name>(6S)-5,6,7,8-tetrahydrofolate</name>
        <dbReference type="ChEBI" id="CHEBI:57453"/>
    </ligand>
</feature>
<dbReference type="PANTHER" id="PTHR11138">
    <property type="entry name" value="METHIONYL-TRNA FORMYLTRANSFERASE"/>
    <property type="match status" value="1"/>
</dbReference>
<dbReference type="PANTHER" id="PTHR11138:SF5">
    <property type="entry name" value="METHIONYL-TRNA FORMYLTRANSFERASE, MITOCHONDRIAL"/>
    <property type="match status" value="1"/>
</dbReference>
<name>A0A943EJT6_9FIRM</name>
<dbReference type="InterPro" id="IPR002376">
    <property type="entry name" value="Formyl_transf_N"/>
</dbReference>
<dbReference type="Pfam" id="PF00551">
    <property type="entry name" value="Formyl_trans_N"/>
    <property type="match status" value="1"/>
</dbReference>
<dbReference type="NCBIfam" id="TIGR00460">
    <property type="entry name" value="fmt"/>
    <property type="match status" value="1"/>
</dbReference>